<name>A0ABQ6JFE9_9ACTN</name>
<feature type="transmembrane region" description="Helical" evidence="1">
    <location>
        <begin position="67"/>
        <end position="87"/>
    </location>
</feature>
<organism evidence="2 3">
    <name type="scientific">Angustibacter aerolatus</name>
    <dbReference type="NCBI Taxonomy" id="1162965"/>
    <lineage>
        <taxon>Bacteria</taxon>
        <taxon>Bacillati</taxon>
        <taxon>Actinomycetota</taxon>
        <taxon>Actinomycetes</taxon>
        <taxon>Kineosporiales</taxon>
        <taxon>Kineosporiaceae</taxon>
    </lineage>
</organism>
<dbReference type="Proteomes" id="UP001157017">
    <property type="component" value="Unassembled WGS sequence"/>
</dbReference>
<feature type="transmembrane region" description="Helical" evidence="1">
    <location>
        <begin position="93"/>
        <end position="110"/>
    </location>
</feature>
<keyword evidence="1" id="KW-0812">Transmembrane</keyword>
<keyword evidence="1" id="KW-1133">Transmembrane helix</keyword>
<keyword evidence="1" id="KW-0472">Membrane</keyword>
<dbReference type="EMBL" id="BSUZ01000001">
    <property type="protein sequence ID" value="GMA86918.1"/>
    <property type="molecule type" value="Genomic_DNA"/>
</dbReference>
<evidence type="ECO:0000313" key="3">
    <source>
        <dbReference type="Proteomes" id="UP001157017"/>
    </source>
</evidence>
<accession>A0ABQ6JFE9</accession>
<comment type="caution">
    <text evidence="2">The sequence shown here is derived from an EMBL/GenBank/DDBJ whole genome shotgun (WGS) entry which is preliminary data.</text>
</comment>
<feature type="transmembrane region" description="Helical" evidence="1">
    <location>
        <begin position="29"/>
        <end position="46"/>
    </location>
</feature>
<protein>
    <recommendedName>
        <fullName evidence="4">Membrane transporter protein</fullName>
    </recommendedName>
</protein>
<evidence type="ECO:0008006" key="4">
    <source>
        <dbReference type="Google" id="ProtNLM"/>
    </source>
</evidence>
<sequence length="184" mass="19563">MLSRNGLGVLPFAFPVVLGGSQILGMLPGAYLGPLTAAFTVTAIADGRPGLRHWGARLVRWRVGWRWYVAVLVGVPASILVTTALLPTSWGHLAAPGAAVLAAYLPVLLLQARHHRDRRGAGLARLRAAAAAGPLRRRARHRRARPAVGRLAPAALPHRVGRLAARHLGVAGRVRGEPACRSAW</sequence>
<evidence type="ECO:0000256" key="1">
    <source>
        <dbReference type="SAM" id="Phobius"/>
    </source>
</evidence>
<proteinExistence type="predicted"/>
<gene>
    <name evidence="2" type="ORF">GCM10025868_21680</name>
</gene>
<keyword evidence="3" id="KW-1185">Reference proteome</keyword>
<evidence type="ECO:0000313" key="2">
    <source>
        <dbReference type="EMBL" id="GMA86918.1"/>
    </source>
</evidence>
<reference evidence="3" key="1">
    <citation type="journal article" date="2019" name="Int. J. Syst. Evol. Microbiol.">
        <title>The Global Catalogue of Microorganisms (GCM) 10K type strain sequencing project: providing services to taxonomists for standard genome sequencing and annotation.</title>
        <authorList>
            <consortium name="The Broad Institute Genomics Platform"/>
            <consortium name="The Broad Institute Genome Sequencing Center for Infectious Disease"/>
            <person name="Wu L."/>
            <person name="Ma J."/>
        </authorList>
    </citation>
    <scope>NUCLEOTIDE SEQUENCE [LARGE SCALE GENOMIC DNA]</scope>
    <source>
        <strain evidence="3">NBRC 108730</strain>
    </source>
</reference>